<dbReference type="SMART" id="SM00829">
    <property type="entry name" value="PKS_ER"/>
    <property type="match status" value="1"/>
</dbReference>
<evidence type="ECO:0000256" key="2">
    <source>
        <dbReference type="ARBA" id="ARBA00023002"/>
    </source>
</evidence>
<organism evidence="4 5">
    <name type="scientific">Botryotinia fuckeliana (strain B05.10)</name>
    <name type="common">Noble rot fungus</name>
    <name type="synonym">Botrytis cinerea</name>
    <dbReference type="NCBI Taxonomy" id="332648"/>
    <lineage>
        <taxon>Eukaryota</taxon>
        <taxon>Fungi</taxon>
        <taxon>Dikarya</taxon>
        <taxon>Ascomycota</taxon>
        <taxon>Pezizomycotina</taxon>
        <taxon>Leotiomycetes</taxon>
        <taxon>Helotiales</taxon>
        <taxon>Sclerotiniaceae</taxon>
        <taxon>Botrytis</taxon>
    </lineage>
</organism>
<dbReference type="Gene3D" id="3.90.180.10">
    <property type="entry name" value="Medium-chain alcohol dehydrogenases, catalytic domain"/>
    <property type="match status" value="1"/>
</dbReference>
<gene>
    <name evidence="4" type="ORF">BCIN_01g00290</name>
</gene>
<dbReference type="OrthoDB" id="48317at2759"/>
<evidence type="ECO:0000313" key="4">
    <source>
        <dbReference type="EMBL" id="ATZ45208.1"/>
    </source>
</evidence>
<proteinExistence type="inferred from homology"/>
<keyword evidence="2" id="KW-0560">Oxidoreductase</keyword>
<dbReference type="InterPro" id="IPR047122">
    <property type="entry name" value="Trans-enoyl_RdTase-like"/>
</dbReference>
<dbReference type="InterPro" id="IPR011032">
    <property type="entry name" value="GroES-like_sf"/>
</dbReference>
<dbReference type="AlphaFoldDB" id="A0A384J3W9"/>
<dbReference type="Proteomes" id="UP000001798">
    <property type="component" value="Chromosome 1"/>
</dbReference>
<dbReference type="SUPFAM" id="SSF50129">
    <property type="entry name" value="GroES-like"/>
    <property type="match status" value="1"/>
</dbReference>
<dbReference type="CDD" id="cd08249">
    <property type="entry name" value="enoyl_reductase_like"/>
    <property type="match status" value="1"/>
</dbReference>
<dbReference type="EMBL" id="CP009805">
    <property type="protein sequence ID" value="ATZ45208.1"/>
    <property type="molecule type" value="Genomic_DNA"/>
</dbReference>
<dbReference type="GO" id="GO:0016651">
    <property type="term" value="F:oxidoreductase activity, acting on NAD(P)H"/>
    <property type="evidence" value="ECO:0007669"/>
    <property type="project" value="InterPro"/>
</dbReference>
<dbReference type="KEGG" id="bfu:BCIN_01g00290"/>
<evidence type="ECO:0000256" key="1">
    <source>
        <dbReference type="ARBA" id="ARBA00008072"/>
    </source>
</evidence>
<reference evidence="4 5" key="1">
    <citation type="journal article" date="2011" name="PLoS Genet.">
        <title>Genomic analysis of the necrotrophic fungal pathogens Sclerotinia sclerotiorum and Botrytis cinerea.</title>
        <authorList>
            <person name="Amselem J."/>
            <person name="Cuomo C.A."/>
            <person name="van Kan J.A."/>
            <person name="Viaud M."/>
            <person name="Benito E.P."/>
            <person name="Couloux A."/>
            <person name="Coutinho P.M."/>
            <person name="de Vries R.P."/>
            <person name="Dyer P.S."/>
            <person name="Fillinger S."/>
            <person name="Fournier E."/>
            <person name="Gout L."/>
            <person name="Hahn M."/>
            <person name="Kohn L."/>
            <person name="Lapalu N."/>
            <person name="Plummer K.M."/>
            <person name="Pradier J.M."/>
            <person name="Quevillon E."/>
            <person name="Sharon A."/>
            <person name="Simon A."/>
            <person name="ten Have A."/>
            <person name="Tudzynski B."/>
            <person name="Tudzynski P."/>
            <person name="Wincker P."/>
            <person name="Andrew M."/>
            <person name="Anthouard V."/>
            <person name="Beever R.E."/>
            <person name="Beffa R."/>
            <person name="Benoit I."/>
            <person name="Bouzid O."/>
            <person name="Brault B."/>
            <person name="Chen Z."/>
            <person name="Choquer M."/>
            <person name="Collemare J."/>
            <person name="Cotton P."/>
            <person name="Danchin E.G."/>
            <person name="Da Silva C."/>
            <person name="Gautier A."/>
            <person name="Giraud C."/>
            <person name="Giraud T."/>
            <person name="Gonzalez C."/>
            <person name="Grossetete S."/>
            <person name="Guldener U."/>
            <person name="Henrissat B."/>
            <person name="Howlett B.J."/>
            <person name="Kodira C."/>
            <person name="Kretschmer M."/>
            <person name="Lappartient A."/>
            <person name="Leroch M."/>
            <person name="Levis C."/>
            <person name="Mauceli E."/>
            <person name="Neuveglise C."/>
            <person name="Oeser B."/>
            <person name="Pearson M."/>
            <person name="Poulain J."/>
            <person name="Poussereau N."/>
            <person name="Quesneville H."/>
            <person name="Rascle C."/>
            <person name="Schumacher J."/>
            <person name="Segurens B."/>
            <person name="Sexton A."/>
            <person name="Silva E."/>
            <person name="Sirven C."/>
            <person name="Soanes D.M."/>
            <person name="Talbot N.J."/>
            <person name="Templeton M."/>
            <person name="Yandava C."/>
            <person name="Yarden O."/>
            <person name="Zeng Q."/>
            <person name="Rollins J.A."/>
            <person name="Lebrun M.H."/>
            <person name="Dickman M."/>
        </authorList>
    </citation>
    <scope>NUCLEOTIDE SEQUENCE [LARGE SCALE GENOMIC DNA]</scope>
    <source>
        <strain evidence="4 5">B05.10</strain>
    </source>
</reference>
<dbReference type="Gene3D" id="3.40.50.720">
    <property type="entry name" value="NAD(P)-binding Rossmann-like Domain"/>
    <property type="match status" value="1"/>
</dbReference>
<dbReference type="Pfam" id="PF00107">
    <property type="entry name" value="ADH_zinc_N"/>
    <property type="match status" value="1"/>
</dbReference>
<dbReference type="InterPro" id="IPR036291">
    <property type="entry name" value="NAD(P)-bd_dom_sf"/>
</dbReference>
<reference evidence="4 5" key="3">
    <citation type="journal article" date="2017" name="Mol. Plant Pathol.">
        <title>A gapless genome sequence of the fungus Botrytis cinerea.</title>
        <authorList>
            <person name="Van Kan J.A."/>
            <person name="Stassen J.H."/>
            <person name="Mosbach A."/>
            <person name="Van Der Lee T.A."/>
            <person name="Faino L."/>
            <person name="Farmer A.D."/>
            <person name="Papasotiriou D.G."/>
            <person name="Zhou S."/>
            <person name="Seidl M.F."/>
            <person name="Cottam E."/>
            <person name="Edel D."/>
            <person name="Hahn M."/>
            <person name="Schwartz D.C."/>
            <person name="Dietrich R.A."/>
            <person name="Widdison S."/>
            <person name="Scalliet G."/>
        </authorList>
    </citation>
    <scope>NUCLEOTIDE SEQUENCE [LARGE SCALE GENOMIC DNA]</scope>
    <source>
        <strain evidence="4 5">B05.10</strain>
    </source>
</reference>
<accession>A0A384J3W9</accession>
<sequence length="339" mass="36228">MTNQAAWLDGVGHTFRVGPIDMPTIDTNEVVIKNHSIAINPIDWKVRDLGWLIQTWPMVLGCDAAGVVTDVGSDVHHVKKGDRVIGHTVSLMSQKPKNGAFQRYVAVEAAKVAKIPESLSFNDACVVPLALDTAATGLFSDRDQGYLGLEWPTLPAKTSDKKLIIYGGSSSVGALGIQLAAATGAYVIAVASPKNFDFCRSCGAHEVFDYNDPAVVDHVIQAVKAATPADFVGILDTISQDESFKIVVPILKKLRSGNLATVLPGPSDIPATSKTNYIEGINNTVDPLWANFITPALEQGKLKCLPKPYVIGRGLESVEEGCLANKKGVSAKKLVIELE</sequence>
<evidence type="ECO:0000259" key="3">
    <source>
        <dbReference type="SMART" id="SM00829"/>
    </source>
</evidence>
<name>A0A384J3W9_BOTFB</name>
<dbReference type="SUPFAM" id="SSF51735">
    <property type="entry name" value="NAD(P)-binding Rossmann-fold domains"/>
    <property type="match status" value="1"/>
</dbReference>
<dbReference type="PANTHER" id="PTHR45348">
    <property type="entry name" value="HYPOTHETICAL OXIDOREDUCTASE (EUROFUNG)"/>
    <property type="match status" value="1"/>
</dbReference>
<dbReference type="InterPro" id="IPR013149">
    <property type="entry name" value="ADH-like_C"/>
</dbReference>
<dbReference type="InterPro" id="IPR020843">
    <property type="entry name" value="ER"/>
</dbReference>
<dbReference type="InterPro" id="IPR013154">
    <property type="entry name" value="ADH-like_N"/>
</dbReference>
<evidence type="ECO:0000313" key="5">
    <source>
        <dbReference type="Proteomes" id="UP000001798"/>
    </source>
</evidence>
<comment type="similarity">
    <text evidence="1">Belongs to the zinc-containing alcohol dehydrogenase family.</text>
</comment>
<dbReference type="GeneID" id="5425770"/>
<feature type="domain" description="Enoyl reductase (ER)" evidence="3">
    <location>
        <begin position="12"/>
        <end position="263"/>
    </location>
</feature>
<protein>
    <recommendedName>
        <fullName evidence="3">Enoyl reductase (ER) domain-containing protein</fullName>
    </recommendedName>
</protein>
<keyword evidence="5" id="KW-1185">Reference proteome</keyword>
<dbReference type="RefSeq" id="XP_024545918.1">
    <property type="nucleotide sequence ID" value="XM_024690150.1"/>
</dbReference>
<reference evidence="4 5" key="2">
    <citation type="journal article" date="2012" name="Eukaryot. Cell">
        <title>Genome update of Botrytis cinerea strains B05.10 and T4.</title>
        <authorList>
            <person name="Staats M."/>
            <person name="van Kan J.A."/>
        </authorList>
    </citation>
    <scope>NUCLEOTIDE SEQUENCE [LARGE SCALE GENOMIC DNA]</scope>
    <source>
        <strain evidence="4 5">B05.10</strain>
    </source>
</reference>
<dbReference type="Pfam" id="PF08240">
    <property type="entry name" value="ADH_N"/>
    <property type="match status" value="1"/>
</dbReference>
<dbReference type="PANTHER" id="PTHR45348:SF2">
    <property type="entry name" value="ZINC-TYPE ALCOHOL DEHYDROGENASE-LIKE PROTEIN C2E1P3.01"/>
    <property type="match status" value="1"/>
</dbReference>
<dbReference type="VEuPathDB" id="FungiDB:Bcin01g00290"/>